<dbReference type="GO" id="GO:0006508">
    <property type="term" value="P:proteolysis"/>
    <property type="evidence" value="ECO:0007669"/>
    <property type="project" value="UniProtKB-KW"/>
</dbReference>
<keyword evidence="3" id="KW-0378">Hydrolase</keyword>
<keyword evidence="1" id="KW-1133">Transmembrane helix</keyword>
<organism evidence="3 4">
    <name type="scientific">Novipirellula galeiformis</name>
    <dbReference type="NCBI Taxonomy" id="2528004"/>
    <lineage>
        <taxon>Bacteria</taxon>
        <taxon>Pseudomonadati</taxon>
        <taxon>Planctomycetota</taxon>
        <taxon>Planctomycetia</taxon>
        <taxon>Pirellulales</taxon>
        <taxon>Pirellulaceae</taxon>
        <taxon>Novipirellula</taxon>
    </lineage>
</organism>
<evidence type="ECO:0000256" key="1">
    <source>
        <dbReference type="SAM" id="Phobius"/>
    </source>
</evidence>
<dbReference type="Pfam" id="PF02517">
    <property type="entry name" value="Rce1-like"/>
    <property type="match status" value="1"/>
</dbReference>
<keyword evidence="1" id="KW-0472">Membrane</keyword>
<dbReference type="OrthoDB" id="118729at2"/>
<keyword evidence="3" id="KW-0645">Protease</keyword>
<feature type="transmembrane region" description="Helical" evidence="1">
    <location>
        <begin position="15"/>
        <end position="38"/>
    </location>
</feature>
<dbReference type="Proteomes" id="UP000316304">
    <property type="component" value="Unassembled WGS sequence"/>
</dbReference>
<protein>
    <submittedName>
        <fullName evidence="3">CAAX amino terminal protease self-immunity</fullName>
    </submittedName>
</protein>
<accession>A0A5C6CFM0</accession>
<dbReference type="AlphaFoldDB" id="A0A5C6CFM0"/>
<keyword evidence="1" id="KW-0812">Transmembrane</keyword>
<reference evidence="3 4" key="1">
    <citation type="submission" date="2019-02" db="EMBL/GenBank/DDBJ databases">
        <title>Deep-cultivation of Planctomycetes and their phenomic and genomic characterization uncovers novel biology.</title>
        <authorList>
            <person name="Wiegand S."/>
            <person name="Jogler M."/>
            <person name="Boedeker C."/>
            <person name="Pinto D."/>
            <person name="Vollmers J."/>
            <person name="Rivas-Marin E."/>
            <person name="Kohn T."/>
            <person name="Peeters S.H."/>
            <person name="Heuer A."/>
            <person name="Rast P."/>
            <person name="Oberbeckmann S."/>
            <person name="Bunk B."/>
            <person name="Jeske O."/>
            <person name="Meyerdierks A."/>
            <person name="Storesund J.E."/>
            <person name="Kallscheuer N."/>
            <person name="Luecker S."/>
            <person name="Lage O.M."/>
            <person name="Pohl T."/>
            <person name="Merkel B.J."/>
            <person name="Hornburger P."/>
            <person name="Mueller R.-W."/>
            <person name="Bruemmer F."/>
            <person name="Labrenz M."/>
            <person name="Spormann A.M."/>
            <person name="Op Den Camp H."/>
            <person name="Overmann J."/>
            <person name="Amann R."/>
            <person name="Jetten M.S.M."/>
            <person name="Mascher T."/>
            <person name="Medema M.H."/>
            <person name="Devos D.P."/>
            <person name="Kaster A.-K."/>
            <person name="Ovreas L."/>
            <person name="Rohde M."/>
            <person name="Galperin M.Y."/>
            <person name="Jogler C."/>
        </authorList>
    </citation>
    <scope>NUCLEOTIDE SEQUENCE [LARGE SCALE GENOMIC DNA]</scope>
    <source>
        <strain evidence="3 4">Pla52o</strain>
    </source>
</reference>
<dbReference type="GO" id="GO:0080120">
    <property type="term" value="P:CAAX-box protein maturation"/>
    <property type="evidence" value="ECO:0007669"/>
    <property type="project" value="UniProtKB-ARBA"/>
</dbReference>
<feature type="domain" description="CAAX prenyl protease 2/Lysostaphin resistance protein A-like" evidence="2">
    <location>
        <begin position="107"/>
        <end position="201"/>
    </location>
</feature>
<dbReference type="EMBL" id="SJPT01000005">
    <property type="protein sequence ID" value="TWU22046.1"/>
    <property type="molecule type" value="Genomic_DNA"/>
</dbReference>
<keyword evidence="4" id="KW-1185">Reference proteome</keyword>
<dbReference type="InterPro" id="IPR003675">
    <property type="entry name" value="Rce1/LyrA-like_dom"/>
</dbReference>
<name>A0A5C6CFM0_9BACT</name>
<feature type="transmembrane region" description="Helical" evidence="1">
    <location>
        <begin position="59"/>
        <end position="77"/>
    </location>
</feature>
<dbReference type="PANTHER" id="PTHR43592">
    <property type="entry name" value="CAAX AMINO TERMINAL PROTEASE"/>
    <property type="match status" value="1"/>
</dbReference>
<evidence type="ECO:0000313" key="3">
    <source>
        <dbReference type="EMBL" id="TWU22046.1"/>
    </source>
</evidence>
<comment type="caution">
    <text evidence="3">The sequence shown here is derived from an EMBL/GenBank/DDBJ whole genome shotgun (WGS) entry which is preliminary data.</text>
</comment>
<dbReference type="GO" id="GO:0004175">
    <property type="term" value="F:endopeptidase activity"/>
    <property type="evidence" value="ECO:0007669"/>
    <property type="project" value="UniProtKB-ARBA"/>
</dbReference>
<dbReference type="PANTHER" id="PTHR43592:SF15">
    <property type="entry name" value="CAAX AMINO TERMINAL PROTEASE FAMILY PROTEIN"/>
    <property type="match status" value="1"/>
</dbReference>
<feature type="transmembrane region" description="Helical" evidence="1">
    <location>
        <begin position="166"/>
        <end position="184"/>
    </location>
</feature>
<proteinExistence type="predicted"/>
<evidence type="ECO:0000259" key="2">
    <source>
        <dbReference type="Pfam" id="PF02517"/>
    </source>
</evidence>
<gene>
    <name evidence="3" type="ORF">Pla52o_30940</name>
</gene>
<evidence type="ECO:0000313" key="4">
    <source>
        <dbReference type="Proteomes" id="UP000316304"/>
    </source>
</evidence>
<sequence length="219" mass="23443">MDEHEETLDQSPNDLFLTAVVFESALGLLALFLGWTLGPDPRAMIPEAGIDNLRSIASALAYGCAAAVPMLIMIAIIRRLPWEPVRELERLSDEGVIRSLLSLGRAELIVISLCAGVGEELLFRGWLLPWLAHVGGADVAPSSVEWGAALIGSSIAFGMVHPITRLYVVLAAAMGLYFGALLLWTDNLLVPIAAHAAYDAVQLLSPGFKRSDPDDASEA</sequence>